<dbReference type="InterPro" id="IPR001296">
    <property type="entry name" value="Glyco_trans_1"/>
</dbReference>
<dbReference type="PANTHER" id="PTHR12526:SF510">
    <property type="entry name" value="D-INOSITOL 3-PHOSPHATE GLYCOSYLTRANSFERASE"/>
    <property type="match status" value="1"/>
</dbReference>
<protein>
    <submittedName>
        <fullName evidence="5">Glycosyltransferase family 4 protein</fullName>
    </submittedName>
</protein>
<evidence type="ECO:0000259" key="3">
    <source>
        <dbReference type="Pfam" id="PF00534"/>
    </source>
</evidence>
<dbReference type="Pfam" id="PF13439">
    <property type="entry name" value="Glyco_transf_4"/>
    <property type="match status" value="1"/>
</dbReference>
<dbReference type="PANTHER" id="PTHR12526">
    <property type="entry name" value="GLYCOSYLTRANSFERASE"/>
    <property type="match status" value="1"/>
</dbReference>
<feature type="domain" description="Glycosyl transferase family 1" evidence="3">
    <location>
        <begin position="182"/>
        <end position="344"/>
    </location>
</feature>
<evidence type="ECO:0000259" key="4">
    <source>
        <dbReference type="Pfam" id="PF13439"/>
    </source>
</evidence>
<dbReference type="Pfam" id="PF00534">
    <property type="entry name" value="Glycos_transf_1"/>
    <property type="match status" value="1"/>
</dbReference>
<feature type="domain" description="Glycosyltransferase subfamily 4-like N-terminal" evidence="4">
    <location>
        <begin position="29"/>
        <end position="181"/>
    </location>
</feature>
<proteinExistence type="predicted"/>
<dbReference type="SUPFAM" id="SSF53756">
    <property type="entry name" value="UDP-Glycosyltransferase/glycogen phosphorylase"/>
    <property type="match status" value="1"/>
</dbReference>
<dbReference type="CDD" id="cd03801">
    <property type="entry name" value="GT4_PimA-like"/>
    <property type="match status" value="1"/>
</dbReference>
<keyword evidence="2" id="KW-0808">Transferase</keyword>
<dbReference type="InterPro" id="IPR028098">
    <property type="entry name" value="Glyco_trans_4-like_N"/>
</dbReference>
<organism evidence="5 6">
    <name type="scientific">Archangium minus</name>
    <dbReference type="NCBI Taxonomy" id="83450"/>
    <lineage>
        <taxon>Bacteria</taxon>
        <taxon>Pseudomonadati</taxon>
        <taxon>Myxococcota</taxon>
        <taxon>Myxococcia</taxon>
        <taxon>Myxococcales</taxon>
        <taxon>Cystobacterineae</taxon>
        <taxon>Archangiaceae</taxon>
        <taxon>Archangium</taxon>
    </lineage>
</organism>
<evidence type="ECO:0000256" key="2">
    <source>
        <dbReference type="ARBA" id="ARBA00022679"/>
    </source>
</evidence>
<dbReference type="Gene3D" id="3.40.50.2000">
    <property type="entry name" value="Glycogen Phosphorylase B"/>
    <property type="match status" value="2"/>
</dbReference>
<dbReference type="EMBL" id="CP043494">
    <property type="protein sequence ID" value="WNG50602.1"/>
    <property type="molecule type" value="Genomic_DNA"/>
</dbReference>
<gene>
    <name evidence="5" type="ORF">F0U60_45610</name>
</gene>
<evidence type="ECO:0000256" key="1">
    <source>
        <dbReference type="ARBA" id="ARBA00022676"/>
    </source>
</evidence>
<dbReference type="Proteomes" id="UP001611383">
    <property type="component" value="Chromosome"/>
</dbReference>
<evidence type="ECO:0000313" key="5">
    <source>
        <dbReference type="EMBL" id="WNG50602.1"/>
    </source>
</evidence>
<accession>A0ABY9X5B5</accession>
<reference evidence="5 6" key="1">
    <citation type="submission" date="2019-08" db="EMBL/GenBank/DDBJ databases">
        <title>Archangium and Cystobacter genomes.</title>
        <authorList>
            <person name="Chen I.-C.K."/>
            <person name="Wielgoss S."/>
        </authorList>
    </citation>
    <scope>NUCLEOTIDE SEQUENCE [LARGE SCALE GENOMIC DNA]</scope>
    <source>
        <strain evidence="5 6">Cbm 6</strain>
    </source>
</reference>
<keyword evidence="1" id="KW-0328">Glycosyltransferase</keyword>
<name>A0ABY9X5B5_9BACT</name>
<evidence type="ECO:0000313" key="6">
    <source>
        <dbReference type="Proteomes" id="UP001611383"/>
    </source>
</evidence>
<sequence length="400" mass="44417">MQGGRMKGLRIALLMNLAPRKQGSLEDWILAFCREAARRDHQVDAWLREPMLPSFVSELKASGARLEKLVEFEESGLVPMTRRLGSYDVIHLNFISPRGPLAAAAYAAWPAQVLYTAHSDHVDVNEHVVRRSLRWAVNHATMFRVHSLAGVSEHVRIKEGRRFGIYPHRTRTIFNGVDTRRFHPRTRPQGGPVELITVANLVENKGVHHLLRALGRLRSPMVRLRVVGDGPAQQSLRALAVELGIQHQTEFLGLRNDVHELLSTSDICIQPALAEAFGLTIAEAMACGCAVVASRVGGIPELIEHGRNGLLVEPGDEVGLATALERLVNDPALRHQFGMASRQRACERFELSQTVRRHVDWCEEAVGLVPKPARFTSAPELPVQEALEPRASYQAGPRSL</sequence>
<keyword evidence="6" id="KW-1185">Reference proteome</keyword>